<evidence type="ECO:0000256" key="3">
    <source>
        <dbReference type="ARBA" id="ARBA00022771"/>
    </source>
</evidence>
<comment type="caution">
    <text evidence="8">The sequence shown here is derived from an EMBL/GenBank/DDBJ whole genome shotgun (WGS) entry which is preliminary data.</text>
</comment>
<dbReference type="GO" id="GO:0003723">
    <property type="term" value="F:RNA binding"/>
    <property type="evidence" value="ECO:0007669"/>
    <property type="project" value="InterPro"/>
</dbReference>
<feature type="domain" description="C3H1-type" evidence="7">
    <location>
        <begin position="269"/>
        <end position="293"/>
    </location>
</feature>
<dbReference type="AlphaFoldDB" id="A0A9P1ILC6"/>
<dbReference type="GO" id="GO:0008270">
    <property type="term" value="F:zinc ion binding"/>
    <property type="evidence" value="ECO:0007669"/>
    <property type="project" value="UniProtKB-KW"/>
</dbReference>
<evidence type="ECO:0000256" key="6">
    <source>
        <dbReference type="SAM" id="MobiDB-lite"/>
    </source>
</evidence>
<proteinExistence type="predicted"/>
<feature type="compositionally biased region" description="Basic and acidic residues" evidence="6">
    <location>
        <begin position="60"/>
        <end position="111"/>
    </location>
</feature>
<feature type="region of interest" description="Disordered" evidence="6">
    <location>
        <begin position="146"/>
        <end position="209"/>
    </location>
</feature>
<protein>
    <recommendedName>
        <fullName evidence="7">C3H1-type domain-containing protein</fullName>
    </recommendedName>
</protein>
<gene>
    <name evidence="8" type="ORF">CAMP_LOCUS9818</name>
</gene>
<dbReference type="Pfam" id="PF00642">
    <property type="entry name" value="zf-CCCH"/>
    <property type="match status" value="1"/>
</dbReference>
<feature type="zinc finger region" description="C3H1-type" evidence="5">
    <location>
        <begin position="241"/>
        <end position="268"/>
    </location>
</feature>
<keyword evidence="2" id="KW-0677">Repeat</keyword>
<name>A0A9P1ILC6_9PELO</name>
<accession>A0A9P1ILC6</accession>
<evidence type="ECO:0000256" key="1">
    <source>
        <dbReference type="ARBA" id="ARBA00022723"/>
    </source>
</evidence>
<evidence type="ECO:0000256" key="2">
    <source>
        <dbReference type="ARBA" id="ARBA00022737"/>
    </source>
</evidence>
<feature type="zinc finger region" description="C3H1-type" evidence="5">
    <location>
        <begin position="211"/>
        <end position="238"/>
    </location>
</feature>
<keyword evidence="3 5" id="KW-0863">Zinc-finger</keyword>
<dbReference type="SMART" id="SM00356">
    <property type="entry name" value="ZnF_C3H1"/>
    <property type="match status" value="3"/>
</dbReference>
<dbReference type="OrthoDB" id="411372at2759"/>
<evidence type="ECO:0000313" key="9">
    <source>
        <dbReference type="Proteomes" id="UP001152747"/>
    </source>
</evidence>
<dbReference type="EMBL" id="CANHGI010000004">
    <property type="protein sequence ID" value="CAI5447181.1"/>
    <property type="molecule type" value="Genomic_DNA"/>
</dbReference>
<dbReference type="InterPro" id="IPR000571">
    <property type="entry name" value="Znf_CCCH"/>
</dbReference>
<dbReference type="GO" id="GO:0005634">
    <property type="term" value="C:nucleus"/>
    <property type="evidence" value="ECO:0007669"/>
    <property type="project" value="TreeGrafter"/>
</dbReference>
<reference evidence="8" key="1">
    <citation type="submission" date="2022-11" db="EMBL/GenBank/DDBJ databases">
        <authorList>
            <person name="Kikuchi T."/>
        </authorList>
    </citation>
    <scope>NUCLEOTIDE SEQUENCE</scope>
    <source>
        <strain evidence="8">PS1010</strain>
    </source>
</reference>
<feature type="domain" description="C3H1-type" evidence="7">
    <location>
        <begin position="241"/>
        <end position="268"/>
    </location>
</feature>
<organism evidence="8 9">
    <name type="scientific">Caenorhabditis angaria</name>
    <dbReference type="NCBI Taxonomy" id="860376"/>
    <lineage>
        <taxon>Eukaryota</taxon>
        <taxon>Metazoa</taxon>
        <taxon>Ecdysozoa</taxon>
        <taxon>Nematoda</taxon>
        <taxon>Chromadorea</taxon>
        <taxon>Rhabditida</taxon>
        <taxon>Rhabditina</taxon>
        <taxon>Rhabditomorpha</taxon>
        <taxon>Rhabditoidea</taxon>
        <taxon>Rhabditidae</taxon>
        <taxon>Peloderinae</taxon>
        <taxon>Caenorhabditis</taxon>
    </lineage>
</organism>
<feature type="zinc finger region" description="C3H1-type" evidence="5">
    <location>
        <begin position="269"/>
        <end position="293"/>
    </location>
</feature>
<feature type="compositionally biased region" description="Basic and acidic residues" evidence="6">
    <location>
        <begin position="1"/>
        <end position="10"/>
    </location>
</feature>
<dbReference type="Gene3D" id="4.10.1000.10">
    <property type="entry name" value="Zinc finger, CCCH-type"/>
    <property type="match status" value="1"/>
</dbReference>
<feature type="region of interest" description="Disordered" evidence="6">
    <location>
        <begin position="1"/>
        <end position="134"/>
    </location>
</feature>
<dbReference type="GO" id="GO:0045892">
    <property type="term" value="P:negative regulation of DNA-templated transcription"/>
    <property type="evidence" value="ECO:0007669"/>
    <property type="project" value="InterPro"/>
</dbReference>
<dbReference type="SUPFAM" id="SSF90229">
    <property type="entry name" value="CCCH zinc finger"/>
    <property type="match status" value="2"/>
</dbReference>
<dbReference type="Proteomes" id="UP001152747">
    <property type="component" value="Unassembled WGS sequence"/>
</dbReference>
<sequence>MVDVITKNEAEEFEDGELPEDGEICDDEDEEQINTQVSKQSPLPHSSTSEATVSSSGSQRENRERERGDREREREKERDRERERNGRDRRNRRSDEQVHRDLDPFGPGKEEMDYEGNDNGTGGYGNQSAAGPEEYNDVDYRVNRRRRHSPMAASSSSADSPPHYSQYPAKRPAPHHNSYYNSRPASYRGGLGGAGAHPSTRYPPQTTPRFNTEKQICKFFREGYCRDGDRCCYSHNTEDSLRRPILCNFYANSYCKKGLQCLMLHGEYPCKSFNQNNGVCDNLEQCKYSHLPLTEYTRPLYEASLSEDHPLSHPPYRPLPPPPPNPAAMAPMPSRRKVLLPGGPANLQASPPSAIHAAIPQSINGGQLPPPSIVVPTKYPTTGFFNSGLPPVRNIEPPRPVISEILQPQPMPVQPKPQQAFNIEDMLNKLASGSSLTEDDSPASPPPLFPPVSSTSSISILPTSSFSTSNRLVTWRLIKCIRPAAYSGVENIELLASNDPRKARALSAQFDAFSNRLCSSNSNSSAGGDPRLPQSLMKKIDENVTSSWMPQMS</sequence>
<keyword evidence="4 5" id="KW-0862">Zinc</keyword>
<feature type="compositionally biased region" description="Polar residues" evidence="6">
    <location>
        <begin position="33"/>
        <end position="45"/>
    </location>
</feature>
<dbReference type="InterPro" id="IPR045124">
    <property type="entry name" value="Su(sable)-like"/>
</dbReference>
<feature type="domain" description="C3H1-type" evidence="7">
    <location>
        <begin position="211"/>
        <end position="238"/>
    </location>
</feature>
<evidence type="ECO:0000259" key="7">
    <source>
        <dbReference type="PROSITE" id="PS50103"/>
    </source>
</evidence>
<evidence type="ECO:0000256" key="5">
    <source>
        <dbReference type="PROSITE-ProRule" id="PRU00723"/>
    </source>
</evidence>
<keyword evidence="1 5" id="KW-0479">Metal-binding</keyword>
<evidence type="ECO:0000313" key="8">
    <source>
        <dbReference type="EMBL" id="CAI5447181.1"/>
    </source>
</evidence>
<feature type="compositionally biased region" description="Pro residues" evidence="6">
    <location>
        <begin position="312"/>
        <end position="326"/>
    </location>
</feature>
<feature type="compositionally biased region" description="Low complexity" evidence="6">
    <location>
        <begin position="46"/>
        <end position="58"/>
    </location>
</feature>
<feature type="region of interest" description="Disordered" evidence="6">
    <location>
        <begin position="307"/>
        <end position="332"/>
    </location>
</feature>
<keyword evidence="9" id="KW-1185">Reference proteome</keyword>
<dbReference type="FunFam" id="4.10.1000.10:FF:000049">
    <property type="entry name" value="Protein CBG18471"/>
    <property type="match status" value="1"/>
</dbReference>
<feature type="compositionally biased region" description="Low complexity" evidence="6">
    <location>
        <begin position="150"/>
        <end position="162"/>
    </location>
</feature>
<dbReference type="PANTHER" id="PTHR13119">
    <property type="entry name" value="ZINC FINGER CCCH DOMAIN-CONTAINING PROTEI"/>
    <property type="match status" value="1"/>
</dbReference>
<evidence type="ECO:0000256" key="4">
    <source>
        <dbReference type="ARBA" id="ARBA00022833"/>
    </source>
</evidence>
<dbReference type="PANTHER" id="PTHR13119:SF12">
    <property type="entry name" value="PROTEIN SUPPRESSOR OF SABLE"/>
    <property type="match status" value="1"/>
</dbReference>
<feature type="compositionally biased region" description="Acidic residues" evidence="6">
    <location>
        <begin position="11"/>
        <end position="32"/>
    </location>
</feature>
<dbReference type="InterPro" id="IPR036855">
    <property type="entry name" value="Znf_CCCH_sf"/>
</dbReference>
<dbReference type="PROSITE" id="PS50103">
    <property type="entry name" value="ZF_C3H1"/>
    <property type="match status" value="3"/>
</dbReference>